<dbReference type="PANTHER" id="PTHR22748">
    <property type="entry name" value="AP ENDONUCLEASE"/>
    <property type="match status" value="1"/>
</dbReference>
<dbReference type="PANTHER" id="PTHR22748:SF6">
    <property type="entry name" value="DNA-(APURINIC OR APYRIMIDINIC SITE) ENDONUCLEASE"/>
    <property type="match status" value="1"/>
</dbReference>
<feature type="domain" description="Endonuclease/exonuclease/phosphatase" evidence="9">
    <location>
        <begin position="14"/>
        <end position="171"/>
    </location>
</feature>
<keyword evidence="5" id="KW-0464">Manganese</keyword>
<dbReference type="Pfam" id="PF03372">
    <property type="entry name" value="Exo_endo_phos"/>
    <property type="match status" value="1"/>
</dbReference>
<gene>
    <name evidence="10" type="ORF">HaLaN_01428</name>
</gene>
<evidence type="ECO:0000313" key="11">
    <source>
        <dbReference type="Proteomes" id="UP000485058"/>
    </source>
</evidence>
<dbReference type="NCBIfam" id="TIGR00633">
    <property type="entry name" value="xth"/>
    <property type="match status" value="1"/>
</dbReference>
<dbReference type="GO" id="GO:0046872">
    <property type="term" value="F:metal ion binding"/>
    <property type="evidence" value="ECO:0007669"/>
    <property type="project" value="UniProtKB-KW"/>
</dbReference>
<dbReference type="PROSITE" id="PS51435">
    <property type="entry name" value="AP_NUCLEASE_F1_4"/>
    <property type="match status" value="1"/>
</dbReference>
<dbReference type="Gene3D" id="3.60.10.10">
    <property type="entry name" value="Endonuclease/exonuclease/phosphatase"/>
    <property type="match status" value="2"/>
</dbReference>
<keyword evidence="7" id="KW-0234">DNA repair</keyword>
<dbReference type="AlphaFoldDB" id="A0A699YBP6"/>
<dbReference type="PROSITE" id="PS00726">
    <property type="entry name" value="AP_NUCLEASE_F1_1"/>
    <property type="match status" value="1"/>
</dbReference>
<dbReference type="GO" id="GO:0005634">
    <property type="term" value="C:nucleus"/>
    <property type="evidence" value="ECO:0007669"/>
    <property type="project" value="TreeGrafter"/>
</dbReference>
<keyword evidence="10" id="KW-0456">Lyase</keyword>
<dbReference type="GO" id="GO:0006284">
    <property type="term" value="P:base-excision repair"/>
    <property type="evidence" value="ECO:0007669"/>
    <property type="project" value="TreeGrafter"/>
</dbReference>
<dbReference type="InterPro" id="IPR020847">
    <property type="entry name" value="AP_endonuclease_F1_BS"/>
</dbReference>
<evidence type="ECO:0000256" key="7">
    <source>
        <dbReference type="RuleBase" id="RU362131"/>
    </source>
</evidence>
<evidence type="ECO:0000256" key="3">
    <source>
        <dbReference type="ARBA" id="ARBA00022801"/>
    </source>
</evidence>
<keyword evidence="2 5" id="KW-0479">Metal-binding</keyword>
<dbReference type="GO" id="GO:0016829">
    <property type="term" value="F:lyase activity"/>
    <property type="evidence" value="ECO:0007669"/>
    <property type="project" value="UniProtKB-KW"/>
</dbReference>
<evidence type="ECO:0000259" key="9">
    <source>
        <dbReference type="Pfam" id="PF03372"/>
    </source>
</evidence>
<sequence length="194" mass="20752">MPLVRRQGLAQQQPNPPEGVQRNPTAIAQLIAREAPDVLCLQETKISDEHTAGLEAELQLPPGWHAAWSCGSKKGYAGVATLSRLPPLSVRSGLGVEEHDQEGRLLLTEYPALSVVNTYVPNSSAELKRLGYREKAVVVAGDLNCAHQEIDIHNPKTNLRSAGFTQEERDSFGTRLLGARETGGAGLVDASAGG</sequence>
<dbReference type="InterPro" id="IPR036691">
    <property type="entry name" value="Endo/exonu/phosph_ase_sf"/>
</dbReference>
<keyword evidence="11" id="KW-1185">Reference proteome</keyword>
<evidence type="ECO:0000256" key="1">
    <source>
        <dbReference type="ARBA" id="ARBA00007092"/>
    </source>
</evidence>
<dbReference type="SUPFAM" id="SSF56219">
    <property type="entry name" value="DNase I-like"/>
    <property type="match status" value="1"/>
</dbReference>
<evidence type="ECO:0000256" key="2">
    <source>
        <dbReference type="ARBA" id="ARBA00022723"/>
    </source>
</evidence>
<protein>
    <submittedName>
        <fullName evidence="10">DNA-(Apurinic or apyrimidinic site) lyase</fullName>
    </submittedName>
</protein>
<evidence type="ECO:0000313" key="10">
    <source>
        <dbReference type="EMBL" id="GFH06745.1"/>
    </source>
</evidence>
<feature type="binding site" evidence="5">
    <location>
        <position position="43"/>
    </location>
    <ligand>
        <name>Mg(2+)</name>
        <dbReference type="ChEBI" id="CHEBI:18420"/>
        <label>1</label>
    </ligand>
</feature>
<comment type="similarity">
    <text evidence="1 7">Belongs to the DNA repair enzymes AP/ExoA family.</text>
</comment>
<dbReference type="GO" id="GO:0003677">
    <property type="term" value="F:DNA binding"/>
    <property type="evidence" value="ECO:0007669"/>
    <property type="project" value="InterPro"/>
</dbReference>
<comment type="caution">
    <text evidence="10">The sequence shown here is derived from an EMBL/GenBank/DDBJ whole genome shotgun (WGS) entry which is preliminary data.</text>
</comment>
<dbReference type="InterPro" id="IPR004808">
    <property type="entry name" value="AP_endonuc_1"/>
</dbReference>
<keyword evidence="4 5" id="KW-0460">Magnesium</keyword>
<evidence type="ECO:0000256" key="5">
    <source>
        <dbReference type="PIRSR" id="PIRSR604808-2"/>
    </source>
</evidence>
<dbReference type="GO" id="GO:0003906">
    <property type="term" value="F:DNA-(apurinic or apyrimidinic site) endonuclease activity"/>
    <property type="evidence" value="ECO:0007669"/>
    <property type="project" value="TreeGrafter"/>
</dbReference>
<feature type="binding site" evidence="5">
    <location>
        <position position="144"/>
    </location>
    <ligand>
        <name>Mg(2+)</name>
        <dbReference type="ChEBI" id="CHEBI:18420"/>
        <label>1</label>
    </ligand>
</feature>
<dbReference type="GO" id="GO:0008311">
    <property type="term" value="F:double-stranded DNA 3'-5' DNA exonuclease activity"/>
    <property type="evidence" value="ECO:0007669"/>
    <property type="project" value="TreeGrafter"/>
</dbReference>
<keyword evidence="3" id="KW-0378">Hydrolase</keyword>
<organism evidence="10 11">
    <name type="scientific">Haematococcus lacustris</name>
    <name type="common">Green alga</name>
    <name type="synonym">Haematococcus pluvialis</name>
    <dbReference type="NCBI Taxonomy" id="44745"/>
    <lineage>
        <taxon>Eukaryota</taxon>
        <taxon>Viridiplantae</taxon>
        <taxon>Chlorophyta</taxon>
        <taxon>core chlorophytes</taxon>
        <taxon>Chlorophyceae</taxon>
        <taxon>CS clade</taxon>
        <taxon>Chlamydomonadales</taxon>
        <taxon>Haematococcaceae</taxon>
        <taxon>Haematococcus</taxon>
    </lineage>
</organism>
<dbReference type="GO" id="GO:0008081">
    <property type="term" value="F:phosphoric diester hydrolase activity"/>
    <property type="evidence" value="ECO:0007669"/>
    <property type="project" value="TreeGrafter"/>
</dbReference>
<comment type="cofactor">
    <cofactor evidence="5 7">
        <name>Mg(2+)</name>
        <dbReference type="ChEBI" id="CHEBI:18420"/>
    </cofactor>
    <cofactor evidence="5 7">
        <name>Mn(2+)</name>
        <dbReference type="ChEBI" id="CHEBI:29035"/>
    </cofactor>
    <text evidence="5 7">Probably binds two magnesium or manganese ions per subunit.</text>
</comment>
<dbReference type="InterPro" id="IPR005135">
    <property type="entry name" value="Endo/exonuclease/phosphatase"/>
</dbReference>
<name>A0A699YBP6_HAELA</name>
<feature type="region of interest" description="Disordered" evidence="8">
    <location>
        <begin position="1"/>
        <end position="22"/>
    </location>
</feature>
<accession>A0A699YBP6</accession>
<dbReference type="EMBL" id="BLLF01000054">
    <property type="protein sequence ID" value="GFH06745.1"/>
    <property type="molecule type" value="Genomic_DNA"/>
</dbReference>
<feature type="binding site" evidence="5">
    <location>
        <position position="142"/>
    </location>
    <ligand>
        <name>Mg(2+)</name>
        <dbReference type="ChEBI" id="CHEBI:18420"/>
        <label>1</label>
    </ligand>
</feature>
<evidence type="ECO:0000256" key="4">
    <source>
        <dbReference type="ARBA" id="ARBA00022842"/>
    </source>
</evidence>
<evidence type="ECO:0000256" key="6">
    <source>
        <dbReference type="PIRSR" id="PIRSR604808-3"/>
    </source>
</evidence>
<evidence type="ECO:0000256" key="8">
    <source>
        <dbReference type="SAM" id="MobiDB-lite"/>
    </source>
</evidence>
<reference evidence="10 11" key="1">
    <citation type="submission" date="2020-02" db="EMBL/GenBank/DDBJ databases">
        <title>Draft genome sequence of Haematococcus lacustris strain NIES-144.</title>
        <authorList>
            <person name="Morimoto D."/>
            <person name="Nakagawa S."/>
            <person name="Yoshida T."/>
            <person name="Sawayama S."/>
        </authorList>
    </citation>
    <scope>NUCLEOTIDE SEQUENCE [LARGE SCALE GENOMIC DNA]</scope>
    <source>
        <strain evidence="10 11">NIES-144</strain>
    </source>
</reference>
<feature type="site" description="Transition state stabilizer" evidence="6">
    <location>
        <position position="144"/>
    </location>
</feature>
<proteinExistence type="inferred from homology"/>
<dbReference type="Proteomes" id="UP000485058">
    <property type="component" value="Unassembled WGS sequence"/>
</dbReference>
<keyword evidence="7" id="KW-0227">DNA damage</keyword>